<feature type="site" description="Increases basicity of active site Tyr" evidence="11">
    <location>
        <position position="110"/>
    </location>
</feature>
<evidence type="ECO:0000259" key="13">
    <source>
        <dbReference type="Pfam" id="PF11975"/>
    </source>
</evidence>
<organism evidence="14 15">
    <name type="scientific">Rubellimicrobium roseum</name>
    <dbReference type="NCBI Taxonomy" id="687525"/>
    <lineage>
        <taxon>Bacteria</taxon>
        <taxon>Pseudomonadati</taxon>
        <taxon>Pseudomonadota</taxon>
        <taxon>Alphaproteobacteria</taxon>
        <taxon>Rhodobacterales</taxon>
        <taxon>Roseobacteraceae</taxon>
        <taxon>Rubellimicrobium</taxon>
    </lineage>
</organism>
<dbReference type="GO" id="GO:0016616">
    <property type="term" value="F:oxidoreductase activity, acting on the CH-OH group of donors, NAD or NADP as acceptor"/>
    <property type="evidence" value="ECO:0007669"/>
    <property type="project" value="InterPro"/>
</dbReference>
<evidence type="ECO:0000256" key="7">
    <source>
        <dbReference type="ARBA" id="ARBA00023277"/>
    </source>
</evidence>
<dbReference type="AlphaFoldDB" id="A0A5C4N8C8"/>
<dbReference type="SUPFAM" id="SSF51735">
    <property type="entry name" value="NAD(P)-binding Rossmann-fold domains"/>
    <property type="match status" value="1"/>
</dbReference>
<dbReference type="EMBL" id="VDFV01000037">
    <property type="protein sequence ID" value="TNC65534.1"/>
    <property type="molecule type" value="Genomic_DNA"/>
</dbReference>
<keyword evidence="3 10" id="KW-0479">Metal-binding</keyword>
<dbReference type="GO" id="GO:0046872">
    <property type="term" value="F:metal ion binding"/>
    <property type="evidence" value="ECO:0007669"/>
    <property type="project" value="UniProtKB-KW"/>
</dbReference>
<evidence type="ECO:0000313" key="15">
    <source>
        <dbReference type="Proteomes" id="UP000305709"/>
    </source>
</evidence>
<keyword evidence="10" id="KW-0170">Cobalt</keyword>
<keyword evidence="4 12" id="KW-0378">Hydrolase</keyword>
<dbReference type="CDD" id="cd05297">
    <property type="entry name" value="GH4_alpha_glucosidase_galactosidase"/>
    <property type="match status" value="1"/>
</dbReference>
<feature type="domain" description="Glycosyl hydrolase family 4 C-terminal" evidence="13">
    <location>
        <begin position="195"/>
        <end position="414"/>
    </location>
</feature>
<evidence type="ECO:0000256" key="9">
    <source>
        <dbReference type="PIRSR" id="PIRSR601088-2"/>
    </source>
</evidence>
<evidence type="ECO:0000313" key="14">
    <source>
        <dbReference type="EMBL" id="TNC65534.1"/>
    </source>
</evidence>
<comment type="cofactor">
    <cofactor evidence="12">
        <name>NAD(+)</name>
        <dbReference type="ChEBI" id="CHEBI:57540"/>
    </cofactor>
    <text evidence="12">Binds 1 NAD(+) per subunit.</text>
</comment>
<dbReference type="Pfam" id="PF02056">
    <property type="entry name" value="Glyco_hydro_4"/>
    <property type="match status" value="1"/>
</dbReference>
<dbReference type="RefSeq" id="WP_139082998.1">
    <property type="nucleotide sequence ID" value="NZ_VDFV01000037.1"/>
</dbReference>
<evidence type="ECO:0000256" key="6">
    <source>
        <dbReference type="ARBA" id="ARBA00023211"/>
    </source>
</evidence>
<sequence>MTFKICIIGAGSVGFTKKLVSDLLKVPEFEDVEFALTDINAHNLDMIAQIIRRIVEVNGLPAKVTATTDRRAALEGARYVMNVVRIGGLEAFADDIRIPLKYGVDQCVGDTICAGGILYGQRGIPAMMEFCRDIREVAETDALLLNYANPMAMMTWAAIDHGKVRTVGLCHGVQNGHRQIARALRVPMEELDIVCSGINHQTWYVDLRHKGRRIGKDEMIAAFERHPVFSEQEKVRIDVLKRFGYYSTESNGHLSEYLPWYRKRPEEITRWISMDDWIHGETGGYFRYTTENRNWFETDFPVFLEEAGKPLSDYERTDEHASHILEALETGRVYRGHFNVKNGGTITNLPADCIIESPGFVDRFGINMVEGITLPLACAATCNVSVSVQRMSVEAAMTGDLDLLKQAVLHDPLVGAILNPEEVWQMVDEMVVAQEKWLPQYVHAIAEARERLKNPKVRTREWAGAARLDVRSVDELRDAKNKKAAGEGHGLGTKVMG</sequence>
<evidence type="ECO:0000256" key="12">
    <source>
        <dbReference type="RuleBase" id="RU361152"/>
    </source>
</evidence>
<dbReference type="InterPro" id="IPR022616">
    <property type="entry name" value="Glyco_hydro_4_C"/>
</dbReference>
<dbReference type="InterPro" id="IPR053715">
    <property type="entry name" value="GH4_Enzyme_sf"/>
</dbReference>
<keyword evidence="15" id="KW-1185">Reference proteome</keyword>
<reference evidence="14 15" key="1">
    <citation type="submission" date="2019-06" db="EMBL/GenBank/DDBJ databases">
        <authorList>
            <person name="Jiang L."/>
        </authorList>
    </citation>
    <scope>NUCLEOTIDE SEQUENCE [LARGE SCALE GENOMIC DNA]</scope>
    <source>
        <strain evidence="14 15">YIM 48858</strain>
    </source>
</reference>
<dbReference type="Pfam" id="PF11975">
    <property type="entry name" value="Glyco_hydro_4C"/>
    <property type="match status" value="1"/>
</dbReference>
<keyword evidence="7" id="KW-0119">Carbohydrate metabolism</keyword>
<keyword evidence="10" id="KW-0533">Nickel</keyword>
<evidence type="ECO:0000256" key="2">
    <source>
        <dbReference type="ARBA" id="ARBA00010141"/>
    </source>
</evidence>
<evidence type="ECO:0000256" key="11">
    <source>
        <dbReference type="PIRSR" id="PIRSR601088-4"/>
    </source>
</evidence>
<comment type="cofactor">
    <cofactor evidence="1">
        <name>Mn(2+)</name>
        <dbReference type="ChEBI" id="CHEBI:29035"/>
    </cofactor>
</comment>
<dbReference type="Gene3D" id="3.90.1820.10">
    <property type="entry name" value="AglA-like glucosidase"/>
    <property type="match status" value="1"/>
</dbReference>
<dbReference type="PANTHER" id="PTHR32092">
    <property type="entry name" value="6-PHOSPHO-BETA-GLUCOSIDASE-RELATED"/>
    <property type="match status" value="1"/>
</dbReference>
<keyword evidence="5 12" id="KW-0520">NAD</keyword>
<dbReference type="PANTHER" id="PTHR32092:SF6">
    <property type="entry name" value="ALPHA-GALACTOSIDASE"/>
    <property type="match status" value="1"/>
</dbReference>
<comment type="caution">
    <text evidence="14">The sequence shown here is derived from an EMBL/GenBank/DDBJ whole genome shotgun (WGS) entry which is preliminary data.</text>
</comment>
<feature type="binding site" evidence="10">
    <location>
        <position position="170"/>
    </location>
    <ligand>
        <name>Mn(2+)</name>
        <dbReference type="ChEBI" id="CHEBI:29035"/>
    </ligand>
</feature>
<dbReference type="InterPro" id="IPR036291">
    <property type="entry name" value="NAD(P)-bd_dom_sf"/>
</dbReference>
<proteinExistence type="inferred from homology"/>
<keyword evidence="8 12" id="KW-0326">Glycosidase</keyword>
<accession>A0A5C4N8C8</accession>
<dbReference type="Proteomes" id="UP000305709">
    <property type="component" value="Unassembled WGS sequence"/>
</dbReference>
<evidence type="ECO:0000256" key="4">
    <source>
        <dbReference type="ARBA" id="ARBA00022801"/>
    </source>
</evidence>
<dbReference type="GO" id="GO:0004553">
    <property type="term" value="F:hydrolase activity, hydrolyzing O-glycosyl compounds"/>
    <property type="evidence" value="ECO:0007669"/>
    <property type="project" value="InterPro"/>
</dbReference>
<dbReference type="OrthoDB" id="9767022at2"/>
<gene>
    <name evidence="14" type="ORF">FHG71_17535</name>
</gene>
<dbReference type="NCBIfam" id="NF011657">
    <property type="entry name" value="PRK15076.1"/>
    <property type="match status" value="1"/>
</dbReference>
<feature type="binding site" evidence="9">
    <location>
        <position position="149"/>
    </location>
    <ligand>
        <name>substrate</name>
    </ligand>
</feature>
<comment type="similarity">
    <text evidence="2 12">Belongs to the glycosyl hydrolase 4 family.</text>
</comment>
<keyword evidence="6 10" id="KW-0464">Manganese</keyword>
<dbReference type="PRINTS" id="PR00732">
    <property type="entry name" value="GLHYDRLASE4"/>
</dbReference>
<keyword evidence="10" id="KW-0408">Iron</keyword>
<evidence type="ECO:0000256" key="8">
    <source>
        <dbReference type="ARBA" id="ARBA00023295"/>
    </source>
</evidence>
<evidence type="ECO:0000256" key="5">
    <source>
        <dbReference type="ARBA" id="ARBA00023027"/>
    </source>
</evidence>
<protein>
    <submittedName>
        <fullName evidence="14">Alpha-glucosidase/alpha-galactosidase</fullName>
    </submittedName>
</protein>
<evidence type="ECO:0000256" key="1">
    <source>
        <dbReference type="ARBA" id="ARBA00001936"/>
    </source>
</evidence>
<dbReference type="SUPFAM" id="SSF56327">
    <property type="entry name" value="LDH C-terminal domain-like"/>
    <property type="match status" value="1"/>
</dbReference>
<dbReference type="InterPro" id="IPR001088">
    <property type="entry name" value="Glyco_hydro_4"/>
</dbReference>
<evidence type="ECO:0000256" key="10">
    <source>
        <dbReference type="PIRSR" id="PIRSR601088-3"/>
    </source>
</evidence>
<dbReference type="InterPro" id="IPR015955">
    <property type="entry name" value="Lactate_DH/Glyco_Ohase_4_C"/>
</dbReference>
<dbReference type="GO" id="GO:0005975">
    <property type="term" value="P:carbohydrate metabolic process"/>
    <property type="evidence" value="ECO:0007669"/>
    <property type="project" value="InterPro"/>
</dbReference>
<feature type="binding site" evidence="10">
    <location>
        <position position="200"/>
    </location>
    <ligand>
        <name>Mn(2+)</name>
        <dbReference type="ChEBI" id="CHEBI:29035"/>
    </ligand>
</feature>
<name>A0A5C4N8C8_9RHOB</name>
<evidence type="ECO:0000256" key="3">
    <source>
        <dbReference type="ARBA" id="ARBA00022723"/>
    </source>
</evidence>